<evidence type="ECO:0000256" key="1">
    <source>
        <dbReference type="ARBA" id="ARBA00007198"/>
    </source>
</evidence>
<dbReference type="InterPro" id="IPR006660">
    <property type="entry name" value="Arsenate_reductase-like"/>
</dbReference>
<dbReference type="PROSITE" id="PS51353">
    <property type="entry name" value="ARSC"/>
    <property type="match status" value="1"/>
</dbReference>
<dbReference type="InterPro" id="IPR036249">
    <property type="entry name" value="Thioredoxin-like_sf"/>
</dbReference>
<dbReference type="SUPFAM" id="SSF52833">
    <property type="entry name" value="Thioredoxin-like"/>
    <property type="match status" value="1"/>
</dbReference>
<protein>
    <recommendedName>
        <fullName evidence="5 7">Arsenate reductase</fullName>
        <ecNumber evidence="4 7">1.20.4.1</ecNumber>
    </recommendedName>
</protein>
<dbReference type="NCBIfam" id="TIGR00014">
    <property type="entry name" value="arsC"/>
    <property type="match status" value="1"/>
</dbReference>
<accession>A0ABZ0HSK7</accession>
<evidence type="ECO:0000256" key="4">
    <source>
        <dbReference type="ARBA" id="ARBA00038969"/>
    </source>
</evidence>
<dbReference type="RefSeq" id="WP_407339322.1">
    <property type="nucleotide sequence ID" value="NZ_CP136862.1"/>
</dbReference>
<evidence type="ECO:0000256" key="3">
    <source>
        <dbReference type="ARBA" id="ARBA00023002"/>
    </source>
</evidence>
<gene>
    <name evidence="9" type="primary">arsC</name>
    <name evidence="9" type="ORF">RZS28_00745</name>
</gene>
<evidence type="ECO:0000313" key="9">
    <source>
        <dbReference type="EMBL" id="WOJ89876.1"/>
    </source>
</evidence>
<dbReference type="Pfam" id="PF03960">
    <property type="entry name" value="ArsC"/>
    <property type="match status" value="1"/>
</dbReference>
<feature type="region of interest" description="Disordered" evidence="8">
    <location>
        <begin position="116"/>
        <end position="136"/>
    </location>
</feature>
<keyword evidence="3 7" id="KW-0560">Oxidoreductase</keyword>
<comment type="catalytic activity">
    <reaction evidence="7">
        <text>[glutaredoxin]-dithiol + arsenate + glutathione + H(+) = glutathionyl-S-S-[glutaredoxin] + arsenite + H2O</text>
        <dbReference type="Rhea" id="RHEA:22016"/>
        <dbReference type="Rhea" id="RHEA-COMP:10729"/>
        <dbReference type="Rhea" id="RHEA-COMP:17668"/>
        <dbReference type="ChEBI" id="CHEBI:15377"/>
        <dbReference type="ChEBI" id="CHEBI:15378"/>
        <dbReference type="ChEBI" id="CHEBI:29242"/>
        <dbReference type="ChEBI" id="CHEBI:29950"/>
        <dbReference type="ChEBI" id="CHEBI:48597"/>
        <dbReference type="ChEBI" id="CHEBI:57925"/>
        <dbReference type="ChEBI" id="CHEBI:146199"/>
        <dbReference type="EC" id="1.20.4.1"/>
    </reaction>
</comment>
<evidence type="ECO:0000256" key="7">
    <source>
        <dbReference type="RuleBase" id="RU362029"/>
    </source>
</evidence>
<comment type="similarity">
    <text evidence="1 6 7">Belongs to the ArsC family.</text>
</comment>
<dbReference type="EMBL" id="CP136862">
    <property type="protein sequence ID" value="WOJ89876.1"/>
    <property type="molecule type" value="Genomic_DNA"/>
</dbReference>
<organism evidence="9 10">
    <name type="scientific">Methylocapsa polymorpha</name>
    <dbReference type="NCBI Taxonomy" id="3080828"/>
    <lineage>
        <taxon>Bacteria</taxon>
        <taxon>Pseudomonadati</taxon>
        <taxon>Pseudomonadota</taxon>
        <taxon>Alphaproteobacteria</taxon>
        <taxon>Hyphomicrobiales</taxon>
        <taxon>Beijerinckiaceae</taxon>
        <taxon>Methylocapsa</taxon>
    </lineage>
</organism>
<dbReference type="PANTHER" id="PTHR30041:SF5">
    <property type="entry name" value="ARSENATE REDUCTASE-RELATED"/>
    <property type="match status" value="1"/>
</dbReference>
<dbReference type="Gene3D" id="3.40.30.10">
    <property type="entry name" value="Glutaredoxin"/>
    <property type="match status" value="1"/>
</dbReference>
<evidence type="ECO:0000256" key="6">
    <source>
        <dbReference type="PROSITE-ProRule" id="PRU01282"/>
    </source>
</evidence>
<evidence type="ECO:0000313" key="10">
    <source>
        <dbReference type="Proteomes" id="UP001626536"/>
    </source>
</evidence>
<sequence length="136" mass="14755">MALVIYHNPSCATSRKVLGFIRDAGIEPLIVPYLKEPPTKAVLSGLLARLQLKPRAILRRRGTPFDELGLGDASLTDAALIDAMVKHPILIERPIVATETKAVLCRPPERVYELLPAAAQEKPAQGTTAKSKAKPK</sequence>
<keyword evidence="10" id="KW-1185">Reference proteome</keyword>
<keyword evidence="2" id="KW-0059">Arsenical resistance</keyword>
<dbReference type="EC" id="1.20.4.1" evidence="4 7"/>
<reference evidence="9 10" key="1">
    <citation type="submission" date="2023-10" db="EMBL/GenBank/DDBJ databases">
        <title>Novel methanotroph of the genus Methylocapsa from a subarctic wetland.</title>
        <authorList>
            <person name="Belova S.E."/>
            <person name="Oshkin I.Y."/>
            <person name="Miroshnikov K."/>
            <person name="Dedysh S.N."/>
        </authorList>
    </citation>
    <scope>NUCLEOTIDE SEQUENCE [LARGE SCALE GENOMIC DNA]</scope>
    <source>
        <strain evidence="9 10">RX1</strain>
    </source>
</reference>
<evidence type="ECO:0000256" key="5">
    <source>
        <dbReference type="ARBA" id="ARBA00039879"/>
    </source>
</evidence>
<dbReference type="CDD" id="cd03034">
    <property type="entry name" value="ArsC_ArsC"/>
    <property type="match status" value="1"/>
</dbReference>
<dbReference type="GO" id="GO:0008794">
    <property type="term" value="F:arsenate reductase (glutaredoxin) activity"/>
    <property type="evidence" value="ECO:0007669"/>
    <property type="project" value="UniProtKB-EC"/>
</dbReference>
<proteinExistence type="inferred from homology"/>
<evidence type="ECO:0000256" key="2">
    <source>
        <dbReference type="ARBA" id="ARBA00022849"/>
    </source>
</evidence>
<evidence type="ECO:0000256" key="8">
    <source>
        <dbReference type="SAM" id="MobiDB-lite"/>
    </source>
</evidence>
<dbReference type="InterPro" id="IPR006659">
    <property type="entry name" value="Arsenate_reductase"/>
</dbReference>
<dbReference type="PANTHER" id="PTHR30041">
    <property type="entry name" value="ARSENATE REDUCTASE"/>
    <property type="match status" value="1"/>
</dbReference>
<dbReference type="Proteomes" id="UP001626536">
    <property type="component" value="Chromosome"/>
</dbReference>
<name>A0ABZ0HSK7_9HYPH</name>